<sequence length="247" mass="25159">MKVTCVPSQPVSRTTGGWSPGVTSERTPAPLNAFGSRETVDASPACGTTIEDGPHRIVSSTRAPTRNHTRPAFGTPTVPTTCAADRLSDLRGTVCHGPSPTFRCATQRRTQRPDATGYSTDTDAVDVPGARTASAAPGTRAGATSDTDSDSSAHAPGAADSCQPAGSPGIGLAAFDPHDRATPAPPEGPAMRADSHEVATCPVTTDTFIASASTNGPAPAPRGATANEPTFPHAPDARCTSTRYSRA</sequence>
<evidence type="ECO:0000313" key="2">
    <source>
        <dbReference type="EMBL" id="CAB4999546.1"/>
    </source>
</evidence>
<feature type="compositionally biased region" description="Polar residues" evidence="1">
    <location>
        <begin position="202"/>
        <end position="216"/>
    </location>
</feature>
<feature type="region of interest" description="Disordered" evidence="1">
    <location>
        <begin position="92"/>
        <end position="247"/>
    </location>
</feature>
<name>A0A6J7P275_9ZZZZ</name>
<gene>
    <name evidence="2" type="ORF">UFOPK3992_00544</name>
</gene>
<organism evidence="2">
    <name type="scientific">freshwater metagenome</name>
    <dbReference type="NCBI Taxonomy" id="449393"/>
    <lineage>
        <taxon>unclassified sequences</taxon>
        <taxon>metagenomes</taxon>
        <taxon>ecological metagenomes</taxon>
    </lineage>
</organism>
<evidence type="ECO:0000256" key="1">
    <source>
        <dbReference type="SAM" id="MobiDB-lite"/>
    </source>
</evidence>
<proteinExistence type="predicted"/>
<dbReference type="AlphaFoldDB" id="A0A6J7P275"/>
<feature type="compositionally biased region" description="Polar residues" evidence="1">
    <location>
        <begin position="1"/>
        <end position="26"/>
    </location>
</feature>
<dbReference type="EMBL" id="CAFBOZ010000059">
    <property type="protein sequence ID" value="CAB4999546.1"/>
    <property type="molecule type" value="Genomic_DNA"/>
</dbReference>
<protein>
    <submittedName>
        <fullName evidence="2">Unannotated protein</fullName>
    </submittedName>
</protein>
<reference evidence="2" key="1">
    <citation type="submission" date="2020-05" db="EMBL/GenBank/DDBJ databases">
        <authorList>
            <person name="Chiriac C."/>
            <person name="Salcher M."/>
            <person name="Ghai R."/>
            <person name="Kavagutti S V."/>
        </authorList>
    </citation>
    <scope>NUCLEOTIDE SEQUENCE</scope>
</reference>
<feature type="region of interest" description="Disordered" evidence="1">
    <location>
        <begin position="1"/>
        <end position="77"/>
    </location>
</feature>
<accession>A0A6J7P275</accession>